<dbReference type="OrthoDB" id="6199606at2759"/>
<gene>
    <name evidence="9" type="primary">LOC111130717</name>
</gene>
<dbReference type="InterPro" id="IPR013783">
    <property type="entry name" value="Ig-like_fold"/>
</dbReference>
<dbReference type="AlphaFoldDB" id="A0A8B8E080"/>
<sequence>MRTPMSWSMRALFLWGSVLALCGLVPVCKCLRNETRNVTFDIGQEFNIKCGENGQTKGKSFFWMKDGVKVNSNKNSKISRASDAGIYTCVDVPNKTSFTINVLVRHEVSAVSASGEICPPDERSPDTKCLNIHEGGDATLWCNATDGYPKPDVKWFIRLEEEDRDIDLGIEGALFIRNISYHCDSLFVCKVGNYLNRNRKSQIEARIKVSVGRKPNVIITTRIDGKQKDQNVLSICENNEISFNCSVNTHPPPEEIRWIVNKDHVIFWNATHSRIENSSFSGSPFCASNIDNIITEAPAKTEALRYASITWGFISMDCVESLECEATNRFGRGRKTQKLTKGNCTS</sequence>
<evidence type="ECO:0000256" key="1">
    <source>
        <dbReference type="ARBA" id="ARBA00004479"/>
    </source>
</evidence>
<keyword evidence="8" id="KW-1185">Reference proteome</keyword>
<dbReference type="KEGG" id="cvn:111130717"/>
<feature type="domain" description="Ig-like" evidence="7">
    <location>
        <begin position="215"/>
        <end position="340"/>
    </location>
</feature>
<keyword evidence="3" id="KW-1015">Disulfide bond</keyword>
<reference evidence="9" key="1">
    <citation type="submission" date="2025-08" db="UniProtKB">
        <authorList>
            <consortium name="RefSeq"/>
        </authorList>
    </citation>
    <scope>IDENTIFICATION</scope>
    <source>
        <tissue evidence="9">Whole sample</tissue>
    </source>
</reference>
<dbReference type="InterPro" id="IPR007110">
    <property type="entry name" value="Ig-like_dom"/>
</dbReference>
<dbReference type="InterPro" id="IPR036179">
    <property type="entry name" value="Ig-like_dom_sf"/>
</dbReference>
<feature type="chain" id="PRO_5034403468" evidence="6">
    <location>
        <begin position="21"/>
        <end position="346"/>
    </location>
</feature>
<keyword evidence="5" id="KW-0393">Immunoglobulin domain</keyword>
<evidence type="ECO:0000313" key="8">
    <source>
        <dbReference type="Proteomes" id="UP000694844"/>
    </source>
</evidence>
<dbReference type="GO" id="GO:0098609">
    <property type="term" value="P:cell-cell adhesion"/>
    <property type="evidence" value="ECO:0007669"/>
    <property type="project" value="TreeGrafter"/>
</dbReference>
<evidence type="ECO:0000256" key="3">
    <source>
        <dbReference type="ARBA" id="ARBA00023157"/>
    </source>
</evidence>
<dbReference type="InterPro" id="IPR003599">
    <property type="entry name" value="Ig_sub"/>
</dbReference>
<accession>A0A8B8E080</accession>
<dbReference type="Proteomes" id="UP000694844">
    <property type="component" value="Chromosome 4"/>
</dbReference>
<evidence type="ECO:0000256" key="5">
    <source>
        <dbReference type="ARBA" id="ARBA00023319"/>
    </source>
</evidence>
<keyword evidence="4" id="KW-0325">Glycoprotein</keyword>
<comment type="subcellular location">
    <subcellularLocation>
        <location evidence="1">Membrane</location>
        <topology evidence="1">Single-pass type I membrane protein</topology>
    </subcellularLocation>
</comment>
<feature type="domain" description="Ig-like" evidence="7">
    <location>
        <begin position="119"/>
        <end position="210"/>
    </location>
</feature>
<feature type="domain" description="Ig-like" evidence="7">
    <location>
        <begin position="26"/>
        <end position="89"/>
    </location>
</feature>
<dbReference type="GO" id="GO:0050839">
    <property type="term" value="F:cell adhesion molecule binding"/>
    <property type="evidence" value="ECO:0007669"/>
    <property type="project" value="TreeGrafter"/>
</dbReference>
<dbReference type="Gene3D" id="2.60.40.10">
    <property type="entry name" value="Immunoglobulins"/>
    <property type="match status" value="2"/>
</dbReference>
<keyword evidence="6" id="KW-0732">Signal</keyword>
<dbReference type="SUPFAM" id="SSF48726">
    <property type="entry name" value="Immunoglobulin"/>
    <property type="match status" value="1"/>
</dbReference>
<evidence type="ECO:0000313" key="9">
    <source>
        <dbReference type="RefSeq" id="XP_022333635.1"/>
    </source>
</evidence>
<proteinExistence type="predicted"/>
<keyword evidence="2" id="KW-0472">Membrane</keyword>
<feature type="signal peptide" evidence="6">
    <location>
        <begin position="1"/>
        <end position="20"/>
    </location>
</feature>
<evidence type="ECO:0000256" key="4">
    <source>
        <dbReference type="ARBA" id="ARBA00023180"/>
    </source>
</evidence>
<dbReference type="GO" id="GO:0005886">
    <property type="term" value="C:plasma membrane"/>
    <property type="evidence" value="ECO:0007669"/>
    <property type="project" value="TreeGrafter"/>
</dbReference>
<evidence type="ECO:0000256" key="2">
    <source>
        <dbReference type="ARBA" id="ARBA00023136"/>
    </source>
</evidence>
<dbReference type="InterPro" id="IPR051275">
    <property type="entry name" value="Cell_adhesion_signaling"/>
</dbReference>
<dbReference type="GO" id="GO:0005911">
    <property type="term" value="C:cell-cell junction"/>
    <property type="evidence" value="ECO:0007669"/>
    <property type="project" value="TreeGrafter"/>
</dbReference>
<dbReference type="RefSeq" id="XP_022333635.1">
    <property type="nucleotide sequence ID" value="XM_022477927.1"/>
</dbReference>
<dbReference type="PROSITE" id="PS50835">
    <property type="entry name" value="IG_LIKE"/>
    <property type="match status" value="3"/>
</dbReference>
<dbReference type="GeneID" id="111130717"/>
<protein>
    <submittedName>
        <fullName evidence="9">Uncharacterized protein LOC111130717</fullName>
    </submittedName>
</protein>
<evidence type="ECO:0000259" key="7">
    <source>
        <dbReference type="PROSITE" id="PS50835"/>
    </source>
</evidence>
<dbReference type="PANTHER" id="PTHR11640">
    <property type="entry name" value="NEPHRIN"/>
    <property type="match status" value="1"/>
</dbReference>
<dbReference type="PANTHER" id="PTHR11640:SF164">
    <property type="entry name" value="MAM DOMAIN-CONTAINING GLYCOSYLPHOSPHATIDYLINOSITOL ANCHOR PROTEIN 1"/>
    <property type="match status" value="1"/>
</dbReference>
<evidence type="ECO:0000256" key="6">
    <source>
        <dbReference type="SAM" id="SignalP"/>
    </source>
</evidence>
<dbReference type="SMART" id="SM00409">
    <property type="entry name" value="IG"/>
    <property type="match status" value="2"/>
</dbReference>
<organism evidence="8 9">
    <name type="scientific">Crassostrea virginica</name>
    <name type="common">Eastern oyster</name>
    <dbReference type="NCBI Taxonomy" id="6565"/>
    <lineage>
        <taxon>Eukaryota</taxon>
        <taxon>Metazoa</taxon>
        <taxon>Spiralia</taxon>
        <taxon>Lophotrochozoa</taxon>
        <taxon>Mollusca</taxon>
        <taxon>Bivalvia</taxon>
        <taxon>Autobranchia</taxon>
        <taxon>Pteriomorphia</taxon>
        <taxon>Ostreida</taxon>
        <taxon>Ostreoidea</taxon>
        <taxon>Ostreidae</taxon>
        <taxon>Crassostrea</taxon>
    </lineage>
</organism>
<name>A0A8B8E080_CRAVI</name>